<dbReference type="PANTHER" id="PTHR33044">
    <property type="entry name" value="BIFUNCTIONAL INHIBITOR/LIPID-TRANSFER PROTEIN/SEED STORAGE 2S ALBUMIN SUPERFAMILY PROTEIN-RELATED"/>
    <property type="match status" value="1"/>
</dbReference>
<evidence type="ECO:0000256" key="3">
    <source>
        <dbReference type="ARBA" id="ARBA00022622"/>
    </source>
</evidence>
<feature type="domain" description="Bifunctional inhibitor/plant lipid transfer protein/seed storage helical" evidence="8">
    <location>
        <begin position="52"/>
        <end position="129"/>
    </location>
</feature>
<name>A0A6I9RYB2_ELAGV</name>
<evidence type="ECO:0000313" key="9">
    <source>
        <dbReference type="Proteomes" id="UP000504607"/>
    </source>
</evidence>
<dbReference type="CDD" id="cd00010">
    <property type="entry name" value="AAI_LTSS"/>
    <property type="match status" value="1"/>
</dbReference>
<dbReference type="InterPro" id="IPR036312">
    <property type="entry name" value="Bifun_inhib/LTP/seed_sf"/>
</dbReference>
<dbReference type="Proteomes" id="UP000504607">
    <property type="component" value="Chromosome 1"/>
</dbReference>
<sequence>MTRTHFSSSLFSSSMAGLSPLLRSSQLLYFLLVIPGLFSFASSDFASDRAECADQLTGLATCLTYVENRASAPTPDCCSGLKQVLAKSRKCLCVLIKDRDNPSLGVKINVTTAMALPTVCHASANISECPKLLNLPPNSKDAQIFEQHGNTTQATANTGATSSVASGASVQGNYHGGKKWLGVGKVGGMSSSFLPLAAYLVLGG</sequence>
<keyword evidence="6" id="KW-0325">Glycoprotein</keyword>
<dbReference type="Pfam" id="PF14368">
    <property type="entry name" value="LTP_2"/>
    <property type="match status" value="1"/>
</dbReference>
<dbReference type="FunFam" id="1.10.110.10:FF:000001">
    <property type="entry name" value="Bifunctional inhibitor/lipid-transfer protein/seed storage 2S albumin superfamily protein"/>
    <property type="match status" value="1"/>
</dbReference>
<dbReference type="GO" id="GO:0098552">
    <property type="term" value="C:side of membrane"/>
    <property type="evidence" value="ECO:0007669"/>
    <property type="project" value="UniProtKB-KW"/>
</dbReference>
<evidence type="ECO:0000259" key="8">
    <source>
        <dbReference type="SMART" id="SM00499"/>
    </source>
</evidence>
<accession>A0A6I9RYB2</accession>
<dbReference type="RefSeq" id="XP_010934252.1">
    <property type="nucleotide sequence ID" value="XM_010935950.3"/>
</dbReference>
<dbReference type="InterPro" id="IPR000528">
    <property type="entry name" value="Plant_nsLTP"/>
</dbReference>
<evidence type="ECO:0000256" key="1">
    <source>
        <dbReference type="ARBA" id="ARBA00004609"/>
    </source>
</evidence>
<dbReference type="KEGG" id="egu:105054444"/>
<dbReference type="GO" id="GO:0008289">
    <property type="term" value="F:lipid binding"/>
    <property type="evidence" value="ECO:0007669"/>
    <property type="project" value="InterPro"/>
</dbReference>
<dbReference type="InterPro" id="IPR016140">
    <property type="entry name" value="Bifunc_inhib/LTP/seed_store"/>
</dbReference>
<keyword evidence="7" id="KW-0449">Lipoprotein</keyword>
<gene>
    <name evidence="10" type="primary">LOC105054444</name>
</gene>
<dbReference type="FunCoup" id="A0A6I9RYB2">
    <property type="interactions" value="736"/>
</dbReference>
<dbReference type="GO" id="GO:0006869">
    <property type="term" value="P:lipid transport"/>
    <property type="evidence" value="ECO:0007669"/>
    <property type="project" value="InterPro"/>
</dbReference>
<dbReference type="Gene3D" id="1.10.110.10">
    <property type="entry name" value="Plant lipid-transfer and hydrophobic proteins"/>
    <property type="match status" value="1"/>
</dbReference>
<dbReference type="GeneID" id="105054444"/>
<evidence type="ECO:0000313" key="10">
    <source>
        <dbReference type="RefSeq" id="XP_010934252.1"/>
    </source>
</evidence>
<evidence type="ECO:0000256" key="2">
    <source>
        <dbReference type="ARBA" id="ARBA00009748"/>
    </source>
</evidence>
<keyword evidence="3" id="KW-0336">GPI-anchor</keyword>
<dbReference type="PRINTS" id="PR00382">
    <property type="entry name" value="LIPIDTRNSFER"/>
</dbReference>
<dbReference type="GO" id="GO:0005886">
    <property type="term" value="C:plasma membrane"/>
    <property type="evidence" value="ECO:0007669"/>
    <property type="project" value="UniProtKB-SubCell"/>
</dbReference>
<dbReference type="SUPFAM" id="SSF47699">
    <property type="entry name" value="Bifunctional inhibitor/lipid-transfer protein/seed storage 2S albumin"/>
    <property type="match status" value="1"/>
</dbReference>
<keyword evidence="9" id="KW-1185">Reference proteome</keyword>
<keyword evidence="3" id="KW-0472">Membrane</keyword>
<proteinExistence type="inferred from homology"/>
<protein>
    <submittedName>
        <fullName evidence="10">Protein YLS3</fullName>
    </submittedName>
</protein>
<evidence type="ECO:0000256" key="6">
    <source>
        <dbReference type="ARBA" id="ARBA00023180"/>
    </source>
</evidence>
<evidence type="ECO:0000256" key="7">
    <source>
        <dbReference type="ARBA" id="ARBA00023288"/>
    </source>
</evidence>
<evidence type="ECO:0000256" key="4">
    <source>
        <dbReference type="ARBA" id="ARBA00022729"/>
    </source>
</evidence>
<dbReference type="InterPro" id="IPR043325">
    <property type="entry name" value="LTSS"/>
</dbReference>
<keyword evidence="4" id="KW-0732">Signal</keyword>
<evidence type="ECO:0000256" key="5">
    <source>
        <dbReference type="ARBA" id="ARBA00023157"/>
    </source>
</evidence>
<dbReference type="AlphaFoldDB" id="A0A6I9RYB2"/>
<comment type="similarity">
    <text evidence="2">Belongs to the plant LTP family.</text>
</comment>
<dbReference type="OrthoDB" id="1938537at2759"/>
<dbReference type="SMART" id="SM00499">
    <property type="entry name" value="AAI"/>
    <property type="match status" value="1"/>
</dbReference>
<reference evidence="10" key="1">
    <citation type="submission" date="2025-08" db="UniProtKB">
        <authorList>
            <consortium name="RefSeq"/>
        </authorList>
    </citation>
    <scope>IDENTIFICATION</scope>
</reference>
<organism evidence="9 10">
    <name type="scientific">Elaeis guineensis var. tenera</name>
    <name type="common">Oil palm</name>
    <dbReference type="NCBI Taxonomy" id="51953"/>
    <lineage>
        <taxon>Eukaryota</taxon>
        <taxon>Viridiplantae</taxon>
        <taxon>Streptophyta</taxon>
        <taxon>Embryophyta</taxon>
        <taxon>Tracheophyta</taxon>
        <taxon>Spermatophyta</taxon>
        <taxon>Magnoliopsida</taxon>
        <taxon>Liliopsida</taxon>
        <taxon>Arecaceae</taxon>
        <taxon>Arecoideae</taxon>
        <taxon>Cocoseae</taxon>
        <taxon>Elaeidinae</taxon>
        <taxon>Elaeis</taxon>
    </lineage>
</organism>
<keyword evidence="5" id="KW-1015">Disulfide bond</keyword>
<comment type="subcellular location">
    <subcellularLocation>
        <location evidence="1">Cell membrane</location>
        <topology evidence="1">Lipid-anchor</topology>
        <topology evidence="1">GPI-anchor</topology>
    </subcellularLocation>
</comment>
<dbReference type="InParanoid" id="A0A6I9RYB2"/>